<keyword evidence="1" id="KW-0472">Membrane</keyword>
<dbReference type="PANTHER" id="PTHR47126">
    <property type="entry name" value="5'-ADENYLYLSULFATE REDUCTASE-LIKE 7"/>
    <property type="match status" value="1"/>
</dbReference>
<evidence type="ECO:0000256" key="2">
    <source>
        <dbReference type="SAM" id="SignalP"/>
    </source>
</evidence>
<feature type="transmembrane region" description="Helical" evidence="1">
    <location>
        <begin position="196"/>
        <end position="217"/>
    </location>
</feature>
<proteinExistence type="predicted"/>
<protein>
    <submittedName>
        <fullName evidence="3">5'-adenylylsulfate reductase-like protein 5</fullName>
    </submittedName>
</protein>
<keyword evidence="2" id="KW-0732">Signal</keyword>
<gene>
    <name evidence="3" type="ORF">CKAN_00203700</name>
</gene>
<keyword evidence="4" id="KW-1185">Reference proteome</keyword>
<sequence length="295" mass="33077">MAPFVPTHLLLLLCIYAVSALRFASGSSLSPPQPPLFITALQSQCPLSVLPSAPVEVDGESLDRILSSNQKNSYTSVFFYASWCPFSHSTKATFDVLSSMFPQITHLMLEESSVMPVVFSRFGVHSLPSILMVNRTSRVRYSGSKDLSSLVCFYKRITGFEPVQYFALDHPSSLAYEKSTLVWNTSPKEILRREPYLVFSLLFLCLKAFLYFFPGILSRVIAFWVSYGWHLNLGIVGETSQLLERVLHVVNLKKVWSKLRLCKVRNFHNGAKNARVWASSLTSVSLGESSSTRSA</sequence>
<reference evidence="3 4" key="1">
    <citation type="journal article" date="2019" name="Nat. Plants">
        <title>Stout camphor tree genome fills gaps in understanding of flowering plant genome evolution.</title>
        <authorList>
            <person name="Chaw S.M."/>
            <person name="Liu Y.C."/>
            <person name="Wu Y.W."/>
            <person name="Wang H.Y."/>
            <person name="Lin C.I."/>
            <person name="Wu C.S."/>
            <person name="Ke H.M."/>
            <person name="Chang L.Y."/>
            <person name="Hsu C.Y."/>
            <person name="Yang H.T."/>
            <person name="Sudianto E."/>
            <person name="Hsu M.H."/>
            <person name="Wu K.P."/>
            <person name="Wang L.N."/>
            <person name="Leebens-Mack J.H."/>
            <person name="Tsai I.J."/>
        </authorList>
    </citation>
    <scope>NUCLEOTIDE SEQUENCE [LARGE SCALE GENOMIC DNA]</scope>
    <source>
        <strain evidence="4">cv. Chaw 1501</strain>
        <tissue evidence="3">Young leaves</tissue>
    </source>
</reference>
<feature type="signal peptide" evidence="2">
    <location>
        <begin position="1"/>
        <end position="20"/>
    </location>
</feature>
<dbReference type="Proteomes" id="UP000283530">
    <property type="component" value="Unassembled WGS sequence"/>
</dbReference>
<dbReference type="OrthoDB" id="1899781at2759"/>
<feature type="chain" id="PRO_5018596193" evidence="2">
    <location>
        <begin position="21"/>
        <end position="295"/>
    </location>
</feature>
<evidence type="ECO:0000313" key="4">
    <source>
        <dbReference type="Proteomes" id="UP000283530"/>
    </source>
</evidence>
<dbReference type="AlphaFoldDB" id="A0A3S3M5U0"/>
<comment type="caution">
    <text evidence="3">The sequence shown here is derived from an EMBL/GenBank/DDBJ whole genome shotgun (WGS) entry which is preliminary data.</text>
</comment>
<dbReference type="SUPFAM" id="SSF52833">
    <property type="entry name" value="Thioredoxin-like"/>
    <property type="match status" value="1"/>
</dbReference>
<organism evidence="3 4">
    <name type="scientific">Cinnamomum micranthum f. kanehirae</name>
    <dbReference type="NCBI Taxonomy" id="337451"/>
    <lineage>
        <taxon>Eukaryota</taxon>
        <taxon>Viridiplantae</taxon>
        <taxon>Streptophyta</taxon>
        <taxon>Embryophyta</taxon>
        <taxon>Tracheophyta</taxon>
        <taxon>Spermatophyta</taxon>
        <taxon>Magnoliopsida</taxon>
        <taxon>Magnoliidae</taxon>
        <taxon>Laurales</taxon>
        <taxon>Lauraceae</taxon>
        <taxon>Cinnamomum</taxon>
    </lineage>
</organism>
<dbReference type="PANTHER" id="PTHR47126:SF3">
    <property type="entry name" value="5'-ADENYLYLSULFATE REDUCTASE-LIKE 5"/>
    <property type="match status" value="1"/>
</dbReference>
<name>A0A3S3M5U0_9MAGN</name>
<keyword evidence="1" id="KW-0812">Transmembrane</keyword>
<accession>A0A3S3M5U0</accession>
<dbReference type="InterPro" id="IPR036249">
    <property type="entry name" value="Thioredoxin-like_sf"/>
</dbReference>
<evidence type="ECO:0000313" key="3">
    <source>
        <dbReference type="EMBL" id="RWR73735.1"/>
    </source>
</evidence>
<dbReference type="InterPro" id="IPR044794">
    <property type="entry name" value="APRL5/7"/>
</dbReference>
<dbReference type="Gene3D" id="3.40.30.10">
    <property type="entry name" value="Glutaredoxin"/>
    <property type="match status" value="1"/>
</dbReference>
<keyword evidence="1" id="KW-1133">Transmembrane helix</keyword>
<evidence type="ECO:0000256" key="1">
    <source>
        <dbReference type="SAM" id="Phobius"/>
    </source>
</evidence>
<dbReference type="EMBL" id="QPKB01000001">
    <property type="protein sequence ID" value="RWR73735.1"/>
    <property type="molecule type" value="Genomic_DNA"/>
</dbReference>